<dbReference type="Proteomes" id="UP001597062">
    <property type="component" value="Unassembled WGS sequence"/>
</dbReference>
<name>A0ABW3JSU5_9FLAO</name>
<dbReference type="EMBL" id="JBHTJR010000030">
    <property type="protein sequence ID" value="MFD0992658.1"/>
    <property type="molecule type" value="Genomic_DNA"/>
</dbReference>
<protein>
    <submittedName>
        <fullName evidence="1">Uncharacterized protein</fullName>
    </submittedName>
</protein>
<evidence type="ECO:0000313" key="1">
    <source>
        <dbReference type="EMBL" id="MFD0992658.1"/>
    </source>
</evidence>
<evidence type="ECO:0000313" key="2">
    <source>
        <dbReference type="Proteomes" id="UP001597062"/>
    </source>
</evidence>
<comment type="caution">
    <text evidence="1">The sequence shown here is derived from an EMBL/GenBank/DDBJ whole genome shotgun (WGS) entry which is preliminary data.</text>
</comment>
<organism evidence="1 2">
    <name type="scientific">Tenacibaculum geojense</name>
    <dbReference type="NCBI Taxonomy" id="915352"/>
    <lineage>
        <taxon>Bacteria</taxon>
        <taxon>Pseudomonadati</taxon>
        <taxon>Bacteroidota</taxon>
        <taxon>Flavobacteriia</taxon>
        <taxon>Flavobacteriales</taxon>
        <taxon>Flavobacteriaceae</taxon>
        <taxon>Tenacibaculum</taxon>
    </lineage>
</organism>
<keyword evidence="2" id="KW-1185">Reference proteome</keyword>
<proteinExistence type="predicted"/>
<sequence>MELTKEQIARVQKYLDVKGVKFIDFRIEIFDHIVSQIEEILRDECTDFETVFYQVTNEWNNQLNSTSSFIFGLAYSAPKVVITKAKKKI</sequence>
<reference evidence="2" key="1">
    <citation type="journal article" date="2019" name="Int. J. Syst. Evol. Microbiol.">
        <title>The Global Catalogue of Microorganisms (GCM) 10K type strain sequencing project: providing services to taxonomists for standard genome sequencing and annotation.</title>
        <authorList>
            <consortium name="The Broad Institute Genomics Platform"/>
            <consortium name="The Broad Institute Genome Sequencing Center for Infectious Disease"/>
            <person name="Wu L."/>
            <person name="Ma J."/>
        </authorList>
    </citation>
    <scope>NUCLEOTIDE SEQUENCE [LARGE SCALE GENOMIC DNA]</scope>
    <source>
        <strain evidence="2">CCUG 60527</strain>
    </source>
</reference>
<accession>A0ABW3JSU5</accession>
<gene>
    <name evidence="1" type="ORF">ACFQ1U_05535</name>
</gene>
<dbReference type="RefSeq" id="WP_386106168.1">
    <property type="nucleotide sequence ID" value="NZ_JBHTJR010000030.1"/>
</dbReference>